<proteinExistence type="predicted"/>
<evidence type="ECO:0000313" key="2">
    <source>
        <dbReference type="Proteomes" id="UP000250235"/>
    </source>
</evidence>
<gene>
    <name evidence="1" type="ORF">F511_35219</name>
</gene>
<organism evidence="1 2">
    <name type="scientific">Dorcoceras hygrometricum</name>
    <dbReference type="NCBI Taxonomy" id="472368"/>
    <lineage>
        <taxon>Eukaryota</taxon>
        <taxon>Viridiplantae</taxon>
        <taxon>Streptophyta</taxon>
        <taxon>Embryophyta</taxon>
        <taxon>Tracheophyta</taxon>
        <taxon>Spermatophyta</taxon>
        <taxon>Magnoliopsida</taxon>
        <taxon>eudicotyledons</taxon>
        <taxon>Gunneridae</taxon>
        <taxon>Pentapetalae</taxon>
        <taxon>asterids</taxon>
        <taxon>lamiids</taxon>
        <taxon>Lamiales</taxon>
        <taxon>Gesneriaceae</taxon>
        <taxon>Didymocarpoideae</taxon>
        <taxon>Trichosporeae</taxon>
        <taxon>Loxocarpinae</taxon>
        <taxon>Dorcoceras</taxon>
    </lineage>
</organism>
<sequence length="297" mass="32994">MGIDQLGFQSVQLGPSAITAQWFSDTTDQLVTTPMIALYLSGTTHLSADHNVALSQYATSTDLTRHRNYSPFKIATLLVTFNTAGTSLELNSKSSRTLGSSFAKTFDQHCYFAFLSSIDSGHLNAHAMSLFELQDVCMAIESPATLDLPMIVDLVGIFEMKGPYCTLTMIDWFLQALSVIPRGSWGDVARRFIMILWHPPTAAAVASHHCRVLPTSFWPSWQGESVRDNSLCFLVQGNEGIWKPVMDWIRRTIGDSTVEVLFPCKIGIFGAGREVVKGKYFYACLAFVLIAYERPRT</sequence>
<evidence type="ECO:0000313" key="1">
    <source>
        <dbReference type="EMBL" id="KZV26539.1"/>
    </source>
</evidence>
<accession>A0A2Z7B4B6</accession>
<dbReference type="AlphaFoldDB" id="A0A2Z7B4B6"/>
<name>A0A2Z7B4B6_9LAMI</name>
<dbReference type="EMBL" id="KV011207">
    <property type="protein sequence ID" value="KZV26539.1"/>
    <property type="molecule type" value="Genomic_DNA"/>
</dbReference>
<keyword evidence="2" id="KW-1185">Reference proteome</keyword>
<dbReference type="Proteomes" id="UP000250235">
    <property type="component" value="Unassembled WGS sequence"/>
</dbReference>
<protein>
    <submittedName>
        <fullName evidence="1">Archaeal ATPase</fullName>
    </submittedName>
</protein>
<reference evidence="1 2" key="1">
    <citation type="journal article" date="2015" name="Proc. Natl. Acad. Sci. U.S.A.">
        <title>The resurrection genome of Boea hygrometrica: A blueprint for survival of dehydration.</title>
        <authorList>
            <person name="Xiao L."/>
            <person name="Yang G."/>
            <person name="Zhang L."/>
            <person name="Yang X."/>
            <person name="Zhao S."/>
            <person name="Ji Z."/>
            <person name="Zhou Q."/>
            <person name="Hu M."/>
            <person name="Wang Y."/>
            <person name="Chen M."/>
            <person name="Xu Y."/>
            <person name="Jin H."/>
            <person name="Xiao X."/>
            <person name="Hu G."/>
            <person name="Bao F."/>
            <person name="Hu Y."/>
            <person name="Wan P."/>
            <person name="Li L."/>
            <person name="Deng X."/>
            <person name="Kuang T."/>
            <person name="Xiang C."/>
            <person name="Zhu J.K."/>
            <person name="Oliver M.J."/>
            <person name="He Y."/>
        </authorList>
    </citation>
    <scope>NUCLEOTIDE SEQUENCE [LARGE SCALE GENOMIC DNA]</scope>
    <source>
        <strain evidence="2">cv. XS01</strain>
    </source>
</reference>